<organism evidence="1 2">
    <name type="scientific">Brevibacillus fluminis</name>
    <dbReference type="NCBI Taxonomy" id="511487"/>
    <lineage>
        <taxon>Bacteria</taxon>
        <taxon>Bacillati</taxon>
        <taxon>Bacillota</taxon>
        <taxon>Bacilli</taxon>
        <taxon>Bacillales</taxon>
        <taxon>Paenibacillaceae</taxon>
        <taxon>Brevibacillus</taxon>
    </lineage>
</organism>
<name>A0A3M8DW18_9BACL</name>
<evidence type="ECO:0000313" key="2">
    <source>
        <dbReference type="Proteomes" id="UP000271031"/>
    </source>
</evidence>
<accession>A0A3M8DW18</accession>
<proteinExistence type="predicted"/>
<gene>
    <name evidence="1" type="ORF">EDM56_02785</name>
</gene>
<dbReference type="Proteomes" id="UP000271031">
    <property type="component" value="Unassembled WGS sequence"/>
</dbReference>
<sequence length="102" mass="11679">MTNEEKQGIELGDIISLDDENGELLGDFEVIALFDHKGKQYVALTNSVDEDNESEEDEELDIFVFEVDGEELVPLDEGQEEEIYEKLDEVLEDIELIEPEDK</sequence>
<keyword evidence="2" id="KW-1185">Reference proteome</keyword>
<comment type="caution">
    <text evidence="1">The sequence shown here is derived from an EMBL/GenBank/DDBJ whole genome shotgun (WGS) entry which is preliminary data.</text>
</comment>
<dbReference type="RefSeq" id="WP_122916362.1">
    <property type="nucleotide sequence ID" value="NZ_RHHQ01000004.1"/>
</dbReference>
<dbReference type="OrthoDB" id="2476586at2"/>
<dbReference type="EMBL" id="RHHQ01000004">
    <property type="protein sequence ID" value="RNB91699.1"/>
    <property type="molecule type" value="Genomic_DNA"/>
</dbReference>
<dbReference type="AlphaFoldDB" id="A0A3M8DW18"/>
<reference evidence="1 2" key="1">
    <citation type="submission" date="2018-10" db="EMBL/GenBank/DDBJ databases">
        <title>Phylogenomics of Brevibacillus.</title>
        <authorList>
            <person name="Dunlap C."/>
        </authorList>
    </citation>
    <scope>NUCLEOTIDE SEQUENCE [LARGE SCALE GENOMIC DNA]</scope>
    <source>
        <strain evidence="1 2">JCM 15716</strain>
    </source>
</reference>
<protein>
    <submittedName>
        <fullName evidence="1">DUF1292 domain-containing protein</fullName>
    </submittedName>
</protein>
<evidence type="ECO:0000313" key="1">
    <source>
        <dbReference type="EMBL" id="RNB91699.1"/>
    </source>
</evidence>